<dbReference type="InterPro" id="IPR002912">
    <property type="entry name" value="ACT_dom"/>
</dbReference>
<dbReference type="GO" id="GO:0006355">
    <property type="term" value="P:regulation of DNA-templated transcription"/>
    <property type="evidence" value="ECO:0007669"/>
    <property type="project" value="InterPro"/>
</dbReference>
<evidence type="ECO:0000313" key="3">
    <source>
        <dbReference type="Proteomes" id="UP000036700"/>
    </source>
</evidence>
<dbReference type="PANTHER" id="PTHR34875:SF6">
    <property type="entry name" value="UPF0237 PROTEIN MJ1558"/>
    <property type="match status" value="1"/>
</dbReference>
<dbReference type="CDD" id="cd04869">
    <property type="entry name" value="ACT_GcvR_2"/>
    <property type="match status" value="1"/>
</dbReference>
<name>A0A0G3EUZ4_9BURK</name>
<accession>A0A0G3EUZ4</accession>
<proteinExistence type="predicted"/>
<dbReference type="InterPro" id="IPR050990">
    <property type="entry name" value="UPF0237/GcvR_regulator"/>
</dbReference>
<dbReference type="Pfam" id="PF13740">
    <property type="entry name" value="ACT_6"/>
    <property type="match status" value="1"/>
</dbReference>
<dbReference type="InterPro" id="IPR045865">
    <property type="entry name" value="ACT-like_dom_sf"/>
</dbReference>
<dbReference type="Gene3D" id="3.30.70.260">
    <property type="match status" value="2"/>
</dbReference>
<feature type="domain" description="ACT" evidence="1">
    <location>
        <begin position="90"/>
        <end position="169"/>
    </location>
</feature>
<dbReference type="KEGG" id="ptx:ABW99_14025"/>
<dbReference type="RefSeq" id="WP_047215059.1">
    <property type="nucleotide sequence ID" value="NZ_CP011568.3"/>
</dbReference>
<reference evidence="3" key="1">
    <citation type="submission" date="2015-06" db="EMBL/GenBank/DDBJ databases">
        <authorList>
            <person name="Lim Y.L."/>
            <person name="Ee R."/>
            <person name="Yong D."/>
            <person name="How K.Y."/>
            <person name="Yin W.F."/>
            <person name="Chan K.G."/>
        </authorList>
    </citation>
    <scope>NUCLEOTIDE SEQUENCE [LARGE SCALE GENOMIC DNA]</scope>
    <source>
        <strain evidence="3">DSM 25325</strain>
    </source>
</reference>
<keyword evidence="3" id="KW-1185">Reference proteome</keyword>
<evidence type="ECO:0000313" key="2">
    <source>
        <dbReference type="EMBL" id="AKJ69162.1"/>
    </source>
</evidence>
<protein>
    <submittedName>
        <fullName evidence="2">Glycine cleavage system protein R</fullName>
    </submittedName>
</protein>
<dbReference type="Proteomes" id="UP000036700">
    <property type="component" value="Chromosome"/>
</dbReference>
<dbReference type="AlphaFoldDB" id="A0A0G3EUZ4"/>
<dbReference type="PANTHER" id="PTHR34875">
    <property type="entry name" value="UPF0237 PROTEIN MJ1558"/>
    <property type="match status" value="1"/>
</dbReference>
<gene>
    <name evidence="2" type="ORF">ABW99_14025</name>
</gene>
<dbReference type="PATRIC" id="fig|445709.3.peg.2973"/>
<evidence type="ECO:0000259" key="1">
    <source>
        <dbReference type="PROSITE" id="PS51671"/>
    </source>
</evidence>
<dbReference type="OrthoDB" id="9802815at2"/>
<dbReference type="SUPFAM" id="SSF55021">
    <property type="entry name" value="ACT-like"/>
    <property type="match status" value="2"/>
</dbReference>
<dbReference type="PIRSF" id="PIRSF028103">
    <property type="entry name" value="GcvR"/>
    <property type="match status" value="1"/>
</dbReference>
<dbReference type="EMBL" id="CP011568">
    <property type="protein sequence ID" value="AKJ69162.1"/>
    <property type="molecule type" value="Genomic_DNA"/>
</dbReference>
<sequence length="179" mass="18764">MTSLILNIVGPDKPGLVSAVSEQAAAFGANWMESRMINLAGQFAGIVHLQIEPTQADALIAALLALDSPELRVFVTLGETAPAAPARLLALDLVGQDRPGIVKEISRLLAERGVSIEELNTECVSGPQAGGTLFRATARLLVPAALETDTLQRALESLADDLMVDVTFDHAAPDVLTAS</sequence>
<dbReference type="PROSITE" id="PS51671">
    <property type="entry name" value="ACT"/>
    <property type="match status" value="1"/>
</dbReference>
<dbReference type="STRING" id="445709.ABW99_14025"/>
<dbReference type="InterPro" id="IPR016867">
    <property type="entry name" value="GcvR"/>
</dbReference>
<dbReference type="Pfam" id="PF01842">
    <property type="entry name" value="ACT"/>
    <property type="match status" value="1"/>
</dbReference>
<organism evidence="2 3">
    <name type="scientific">Pandoraea thiooxydans</name>
    <dbReference type="NCBI Taxonomy" id="445709"/>
    <lineage>
        <taxon>Bacteria</taxon>
        <taxon>Pseudomonadati</taxon>
        <taxon>Pseudomonadota</taxon>
        <taxon>Betaproteobacteria</taxon>
        <taxon>Burkholderiales</taxon>
        <taxon>Burkholderiaceae</taxon>
        <taxon>Pandoraea</taxon>
    </lineage>
</organism>